<comment type="caution">
    <text evidence="1">The sequence shown here is derived from an EMBL/GenBank/DDBJ whole genome shotgun (WGS) entry which is preliminary data.</text>
</comment>
<reference evidence="1" key="1">
    <citation type="submission" date="2023-03" db="EMBL/GenBank/DDBJ databases">
        <title>Multiphase analysis and comparison of six strains from genera Psychromarinibacter, Lutimaribacter, and Maritimibacter, including a novel species: Psychromarinibacter sediminicola sp. nov.</title>
        <authorList>
            <person name="Wang Y.-H."/>
            <person name="Ye M.-Q."/>
            <person name="Du Z.-J."/>
        </authorList>
    </citation>
    <scope>NUCLEOTIDE SEQUENCE</scope>
    <source>
        <strain evidence="1">C21-152</strain>
    </source>
</reference>
<keyword evidence="2" id="KW-1185">Reference proteome</keyword>
<evidence type="ECO:0000313" key="1">
    <source>
        <dbReference type="EMBL" id="MDF0600631.1"/>
    </source>
</evidence>
<gene>
    <name evidence="1" type="ORF">P1J78_07810</name>
</gene>
<evidence type="ECO:0000313" key="2">
    <source>
        <dbReference type="Proteomes" id="UP001220964"/>
    </source>
</evidence>
<dbReference type="InterPro" id="IPR017850">
    <property type="entry name" value="Alkaline_phosphatase_core_sf"/>
</dbReference>
<organism evidence="1 2">
    <name type="scientific">Psychromarinibacter sediminicola</name>
    <dbReference type="NCBI Taxonomy" id="3033385"/>
    <lineage>
        <taxon>Bacteria</taxon>
        <taxon>Pseudomonadati</taxon>
        <taxon>Pseudomonadota</taxon>
        <taxon>Alphaproteobacteria</taxon>
        <taxon>Rhodobacterales</taxon>
        <taxon>Paracoccaceae</taxon>
        <taxon>Psychromarinibacter</taxon>
    </lineage>
</organism>
<sequence length="361" mass="39326">MSPKGPQPPLRRRLRLVARSLAAVGGWLARPVPARAPAPLDRPADTVILVTLDGVRPQELLRTGADGPLMPFLMRELLPRGTFLGSDTDPPAFRTGSPVGISMSGYHSIFKGRLTLCIENTDPPPRGETLVTRVQGAFPGDPVPVKLFATWPRLLDGLKADPARAVSVRGRKVATEEAAARGLDLGTDPAADEPAFRLALAELRAGAPRLHYLGLNQSDSAAHGANWPVLKEVLARYDGYLRALVAEMEALQARGRAVTLIVTTDHGRGDGDEWPEHLWKYKGTDRAWFFAMGHGIAARGHATDGPPRTHFDIRPTIEYLLGLPPRRRWWLGAVMKELLAHGTDAAQAPDARRDRTDRAAE</sequence>
<dbReference type="AlphaFoldDB" id="A0AAE3NRE9"/>
<dbReference type="SUPFAM" id="SSF53649">
    <property type="entry name" value="Alkaline phosphatase-like"/>
    <property type="match status" value="1"/>
</dbReference>
<dbReference type="Gene3D" id="3.40.720.10">
    <property type="entry name" value="Alkaline Phosphatase, subunit A"/>
    <property type="match status" value="1"/>
</dbReference>
<dbReference type="RefSeq" id="WP_275566774.1">
    <property type="nucleotide sequence ID" value="NZ_JARGYC010000015.1"/>
</dbReference>
<dbReference type="EMBL" id="JARGYC010000015">
    <property type="protein sequence ID" value="MDF0600631.1"/>
    <property type="molecule type" value="Genomic_DNA"/>
</dbReference>
<evidence type="ECO:0008006" key="3">
    <source>
        <dbReference type="Google" id="ProtNLM"/>
    </source>
</evidence>
<dbReference type="Proteomes" id="UP001220964">
    <property type="component" value="Unassembled WGS sequence"/>
</dbReference>
<accession>A0AAE3NRE9</accession>
<name>A0AAE3NRE9_9RHOB</name>
<proteinExistence type="predicted"/>
<protein>
    <recommendedName>
        <fullName evidence="3">Type I phosphodiesterase / nucleotide pyrophosphatase</fullName>
    </recommendedName>
</protein>